<comment type="catalytic activity">
    <reaction evidence="1">
        <text>ATP + protein L-histidine = ADP + protein N-phospho-L-histidine.</text>
        <dbReference type="EC" id="2.7.13.3"/>
    </reaction>
</comment>
<dbReference type="PANTHER" id="PTHR45436:SF5">
    <property type="entry name" value="SENSOR HISTIDINE KINASE TRCS"/>
    <property type="match status" value="1"/>
</dbReference>
<accession>A0ABS4ZDN4</accession>
<dbReference type="CDD" id="cd00082">
    <property type="entry name" value="HisKA"/>
    <property type="match status" value="1"/>
</dbReference>
<evidence type="ECO:0000256" key="11">
    <source>
        <dbReference type="SAM" id="Coils"/>
    </source>
</evidence>
<dbReference type="InterPro" id="IPR005467">
    <property type="entry name" value="His_kinase_dom"/>
</dbReference>
<keyword evidence="5" id="KW-0808">Transferase</keyword>
<keyword evidence="6 12" id="KW-0812">Transmembrane</keyword>
<dbReference type="InterPro" id="IPR036097">
    <property type="entry name" value="HisK_dim/P_sf"/>
</dbReference>
<keyword evidence="10 12" id="KW-0472">Membrane</keyword>
<dbReference type="Proteomes" id="UP000758168">
    <property type="component" value="Unassembled WGS sequence"/>
</dbReference>
<comment type="caution">
    <text evidence="15">The sequence shown here is derived from an EMBL/GenBank/DDBJ whole genome shotgun (WGS) entry which is preliminary data.</text>
</comment>
<gene>
    <name evidence="15" type="ORF">JOF54_004063</name>
</gene>
<evidence type="ECO:0000256" key="3">
    <source>
        <dbReference type="ARBA" id="ARBA00012438"/>
    </source>
</evidence>
<evidence type="ECO:0000256" key="10">
    <source>
        <dbReference type="ARBA" id="ARBA00023136"/>
    </source>
</evidence>
<organism evidence="15 16">
    <name type="scientific">Microlunatus capsulatus</name>
    <dbReference type="NCBI Taxonomy" id="99117"/>
    <lineage>
        <taxon>Bacteria</taxon>
        <taxon>Bacillati</taxon>
        <taxon>Actinomycetota</taxon>
        <taxon>Actinomycetes</taxon>
        <taxon>Propionibacteriales</taxon>
        <taxon>Propionibacteriaceae</taxon>
        <taxon>Microlunatus</taxon>
    </lineage>
</organism>
<dbReference type="CDD" id="cd00075">
    <property type="entry name" value="HATPase"/>
    <property type="match status" value="1"/>
</dbReference>
<evidence type="ECO:0000313" key="15">
    <source>
        <dbReference type="EMBL" id="MBP2419141.1"/>
    </source>
</evidence>
<evidence type="ECO:0000256" key="6">
    <source>
        <dbReference type="ARBA" id="ARBA00022692"/>
    </source>
</evidence>
<dbReference type="PROSITE" id="PS50885">
    <property type="entry name" value="HAMP"/>
    <property type="match status" value="1"/>
</dbReference>
<evidence type="ECO:0000256" key="5">
    <source>
        <dbReference type="ARBA" id="ARBA00022679"/>
    </source>
</evidence>
<dbReference type="Pfam" id="PF00672">
    <property type="entry name" value="HAMP"/>
    <property type="match status" value="1"/>
</dbReference>
<dbReference type="Gene3D" id="6.10.340.10">
    <property type="match status" value="1"/>
</dbReference>
<evidence type="ECO:0000313" key="16">
    <source>
        <dbReference type="Proteomes" id="UP000758168"/>
    </source>
</evidence>
<dbReference type="PRINTS" id="PR00344">
    <property type="entry name" value="BCTRLSENSOR"/>
</dbReference>
<keyword evidence="7 15" id="KW-0418">Kinase</keyword>
<dbReference type="RefSeq" id="WP_307804440.1">
    <property type="nucleotide sequence ID" value="NZ_BAAAMH010000035.1"/>
</dbReference>
<dbReference type="SUPFAM" id="SSF47384">
    <property type="entry name" value="Homodimeric domain of signal transducing histidine kinase"/>
    <property type="match status" value="1"/>
</dbReference>
<dbReference type="SMART" id="SM00387">
    <property type="entry name" value="HATPase_c"/>
    <property type="match status" value="1"/>
</dbReference>
<name>A0ABS4ZDN4_9ACTN</name>
<dbReference type="EC" id="2.7.13.3" evidence="3"/>
<evidence type="ECO:0000256" key="7">
    <source>
        <dbReference type="ARBA" id="ARBA00022777"/>
    </source>
</evidence>
<dbReference type="InterPro" id="IPR036890">
    <property type="entry name" value="HATPase_C_sf"/>
</dbReference>
<proteinExistence type="predicted"/>
<dbReference type="InterPro" id="IPR003661">
    <property type="entry name" value="HisK_dim/P_dom"/>
</dbReference>
<feature type="transmembrane region" description="Helical" evidence="12">
    <location>
        <begin position="30"/>
        <end position="49"/>
    </location>
</feature>
<dbReference type="InterPro" id="IPR003660">
    <property type="entry name" value="HAMP_dom"/>
</dbReference>
<dbReference type="Pfam" id="PF00512">
    <property type="entry name" value="HisKA"/>
    <property type="match status" value="1"/>
</dbReference>
<feature type="domain" description="HAMP" evidence="14">
    <location>
        <begin position="174"/>
        <end position="227"/>
    </location>
</feature>
<dbReference type="Pfam" id="PF02518">
    <property type="entry name" value="HATPase_c"/>
    <property type="match status" value="1"/>
</dbReference>
<keyword evidence="8 12" id="KW-1133">Transmembrane helix</keyword>
<dbReference type="InterPro" id="IPR003594">
    <property type="entry name" value="HATPase_dom"/>
</dbReference>
<evidence type="ECO:0000256" key="1">
    <source>
        <dbReference type="ARBA" id="ARBA00000085"/>
    </source>
</evidence>
<keyword evidence="9" id="KW-0902">Two-component regulatory system</keyword>
<feature type="domain" description="Histidine kinase" evidence="13">
    <location>
        <begin position="242"/>
        <end position="458"/>
    </location>
</feature>
<dbReference type="Gene3D" id="1.10.287.130">
    <property type="match status" value="1"/>
</dbReference>
<evidence type="ECO:0000256" key="2">
    <source>
        <dbReference type="ARBA" id="ARBA00004236"/>
    </source>
</evidence>
<reference evidence="15 16" key="1">
    <citation type="submission" date="2021-03" db="EMBL/GenBank/DDBJ databases">
        <title>Sequencing the genomes of 1000 actinobacteria strains.</title>
        <authorList>
            <person name="Klenk H.-P."/>
        </authorList>
    </citation>
    <scope>NUCLEOTIDE SEQUENCE [LARGE SCALE GENOMIC DNA]</scope>
    <source>
        <strain evidence="15 16">DSM 12936</strain>
    </source>
</reference>
<dbReference type="InterPro" id="IPR004358">
    <property type="entry name" value="Sig_transdc_His_kin-like_C"/>
</dbReference>
<dbReference type="GO" id="GO:0016301">
    <property type="term" value="F:kinase activity"/>
    <property type="evidence" value="ECO:0007669"/>
    <property type="project" value="UniProtKB-KW"/>
</dbReference>
<dbReference type="SMART" id="SM00388">
    <property type="entry name" value="HisKA"/>
    <property type="match status" value="1"/>
</dbReference>
<evidence type="ECO:0000259" key="14">
    <source>
        <dbReference type="PROSITE" id="PS50885"/>
    </source>
</evidence>
<dbReference type="InterPro" id="IPR050428">
    <property type="entry name" value="TCS_sensor_his_kinase"/>
</dbReference>
<evidence type="ECO:0000256" key="8">
    <source>
        <dbReference type="ARBA" id="ARBA00022989"/>
    </source>
</evidence>
<dbReference type="Gene3D" id="3.30.565.10">
    <property type="entry name" value="Histidine kinase-like ATPase, C-terminal domain"/>
    <property type="match status" value="1"/>
</dbReference>
<comment type="subcellular location">
    <subcellularLocation>
        <location evidence="2">Cell membrane</location>
    </subcellularLocation>
</comment>
<evidence type="ECO:0000256" key="9">
    <source>
        <dbReference type="ARBA" id="ARBA00023012"/>
    </source>
</evidence>
<keyword evidence="4" id="KW-0597">Phosphoprotein</keyword>
<sequence length="459" mass="47986">MSSAGTEERPASRGPETGRSIATTSLRLRVVAGVLVVLTVVLVILSFSVRTVFAAQSDRSLDALLTGRAQLARQLARSGVRPQQIVNRVTADGVLVSLELRDGTLLGSPVPTSTGVRTVSTRLAGPGRADGAQLSLGVGTSLRSEGLDDLSRILLASGLLALGLGTALAVVAVRLALHPLEVMASLAQTIAAGSRGDRLRPRRTTTEIGRTALAFDDMLDELEGAEANAREAEDRVRRFLADAAHELRTPLTGLQAAAETLLQHRDTMTDEDLDRLEMLLVGEARRAGRLVDDLLAIARLDAGTPDRREPVELSRLVADEAARAQLLAPALTITISGVGTTVLGDPAALQGLLRNLFDNARRAVEGTGSIAVTTLTTTTSVVVDVTDDGHGIPAAARESIFDRLVRLDHARAADTGGSGLGLAIARATARTHGGDLICLEPRPGGTGAHFRLTLPLPAG</sequence>
<dbReference type="SMART" id="SM00304">
    <property type="entry name" value="HAMP"/>
    <property type="match status" value="1"/>
</dbReference>
<keyword evidence="11" id="KW-0175">Coiled coil</keyword>
<feature type="coiled-coil region" evidence="11">
    <location>
        <begin position="215"/>
        <end position="242"/>
    </location>
</feature>
<feature type="transmembrane region" description="Helical" evidence="12">
    <location>
        <begin position="153"/>
        <end position="177"/>
    </location>
</feature>
<dbReference type="PROSITE" id="PS50109">
    <property type="entry name" value="HIS_KIN"/>
    <property type="match status" value="1"/>
</dbReference>
<evidence type="ECO:0000256" key="12">
    <source>
        <dbReference type="SAM" id="Phobius"/>
    </source>
</evidence>
<dbReference type="SUPFAM" id="SSF55874">
    <property type="entry name" value="ATPase domain of HSP90 chaperone/DNA topoisomerase II/histidine kinase"/>
    <property type="match status" value="1"/>
</dbReference>
<protein>
    <recommendedName>
        <fullName evidence="3">histidine kinase</fullName>
        <ecNumber evidence="3">2.7.13.3</ecNumber>
    </recommendedName>
</protein>
<evidence type="ECO:0000259" key="13">
    <source>
        <dbReference type="PROSITE" id="PS50109"/>
    </source>
</evidence>
<evidence type="ECO:0000256" key="4">
    <source>
        <dbReference type="ARBA" id="ARBA00022553"/>
    </source>
</evidence>
<keyword evidence="16" id="KW-1185">Reference proteome</keyword>
<dbReference type="PANTHER" id="PTHR45436">
    <property type="entry name" value="SENSOR HISTIDINE KINASE YKOH"/>
    <property type="match status" value="1"/>
</dbReference>
<dbReference type="EMBL" id="JAGIOB010000001">
    <property type="protein sequence ID" value="MBP2419141.1"/>
    <property type="molecule type" value="Genomic_DNA"/>
</dbReference>